<dbReference type="OrthoDB" id="2118639at2759"/>
<gene>
    <name evidence="2" type="ORF">PBRASI_LOCUS10549</name>
</gene>
<dbReference type="InterPro" id="IPR002591">
    <property type="entry name" value="Phosphodiest/P_Trfase"/>
</dbReference>
<evidence type="ECO:0000313" key="3">
    <source>
        <dbReference type="Proteomes" id="UP000789739"/>
    </source>
</evidence>
<keyword evidence="1" id="KW-0732">Signal</keyword>
<feature type="chain" id="PRO_5040442512" evidence="1">
    <location>
        <begin position="20"/>
        <end position="481"/>
    </location>
</feature>
<dbReference type="Gene3D" id="3.40.720.10">
    <property type="entry name" value="Alkaline Phosphatase, subunit A"/>
    <property type="match status" value="1"/>
</dbReference>
<dbReference type="SUPFAM" id="SSF53649">
    <property type="entry name" value="Alkaline phosphatase-like"/>
    <property type="match status" value="1"/>
</dbReference>
<dbReference type="Proteomes" id="UP000789739">
    <property type="component" value="Unassembled WGS sequence"/>
</dbReference>
<dbReference type="AlphaFoldDB" id="A0A9N9E0Y8"/>
<dbReference type="PANTHER" id="PTHR10151">
    <property type="entry name" value="ECTONUCLEOTIDE PYROPHOSPHATASE/PHOSPHODIESTERASE"/>
    <property type="match status" value="1"/>
</dbReference>
<proteinExistence type="predicted"/>
<evidence type="ECO:0000313" key="2">
    <source>
        <dbReference type="EMBL" id="CAG8656518.1"/>
    </source>
</evidence>
<accession>A0A9N9E0Y8</accession>
<dbReference type="GO" id="GO:0016787">
    <property type="term" value="F:hydrolase activity"/>
    <property type="evidence" value="ECO:0007669"/>
    <property type="project" value="UniProtKB-ARBA"/>
</dbReference>
<protein>
    <submittedName>
        <fullName evidence="2">8815_t:CDS:1</fullName>
    </submittedName>
</protein>
<keyword evidence="3" id="KW-1185">Reference proteome</keyword>
<feature type="signal peptide" evidence="1">
    <location>
        <begin position="1"/>
        <end position="19"/>
    </location>
</feature>
<reference evidence="2" key="1">
    <citation type="submission" date="2021-06" db="EMBL/GenBank/DDBJ databases">
        <authorList>
            <person name="Kallberg Y."/>
            <person name="Tangrot J."/>
            <person name="Rosling A."/>
        </authorList>
    </citation>
    <scope>NUCLEOTIDE SEQUENCE</scope>
    <source>
        <strain evidence="2">BR232B</strain>
    </source>
</reference>
<comment type="caution">
    <text evidence="2">The sequence shown here is derived from an EMBL/GenBank/DDBJ whole genome shotgun (WGS) entry which is preliminary data.</text>
</comment>
<evidence type="ECO:0000256" key="1">
    <source>
        <dbReference type="SAM" id="SignalP"/>
    </source>
</evidence>
<dbReference type="InterPro" id="IPR017850">
    <property type="entry name" value="Alkaline_phosphatase_core_sf"/>
</dbReference>
<dbReference type="EMBL" id="CAJVPI010003271">
    <property type="protein sequence ID" value="CAG8656518.1"/>
    <property type="molecule type" value="Genomic_DNA"/>
</dbReference>
<organism evidence="2 3">
    <name type="scientific">Paraglomus brasilianum</name>
    <dbReference type="NCBI Taxonomy" id="144538"/>
    <lineage>
        <taxon>Eukaryota</taxon>
        <taxon>Fungi</taxon>
        <taxon>Fungi incertae sedis</taxon>
        <taxon>Mucoromycota</taxon>
        <taxon>Glomeromycotina</taxon>
        <taxon>Glomeromycetes</taxon>
        <taxon>Paraglomerales</taxon>
        <taxon>Paraglomeraceae</taxon>
        <taxon>Paraglomus</taxon>
    </lineage>
</organism>
<dbReference type="Pfam" id="PF01663">
    <property type="entry name" value="Phosphodiest"/>
    <property type="match status" value="1"/>
</dbReference>
<sequence>MHFLQKAIVITCLATSVLSLPNSLGQKKIEHIVLLSFDGLHQSDVDAYVKANPSSAIATLLKTSVEFDNAQTSKPSDSFPGLIAQVTGGSPKTTGIFYDVSYDRTFFDPGSNCTGTPGAVTAYDETIDFNSTAPVTSINPANLPKTLKNGQCVGVTPHEFLKVNTIFEVAKKHGFFTAWTDKHPAYDIINGPSGKGVDDLYTPEINGINTVEPDIQVYDTLHLNAILNWLKGVSSAGKSIPVPGILGGNFQVISVSQKDSAGGYLDAVGQQPSDELKKGLDFCLNYTVGQIADTLEQQNLTEKTLFIISAKHGQSPINKALLNKIPSANLTSAIGVPIGGLTADDVALIWLKDQSNVDTAVANIQKNSDALGVLKIFSGAELANEFGDPTKNSRTPDIIIQTKPGVIYTTGSKIAEHGGFNEDDVHVPIIVSNPYLKAQVISKHVTTAQIAPTILEVLGINPSELEAVKAENVAPLDGCVP</sequence>
<name>A0A9N9E0Y8_9GLOM</name>
<dbReference type="PANTHER" id="PTHR10151:SF120">
    <property type="entry name" value="BIS(5'-ADENOSYL)-TRIPHOSPHATASE"/>
    <property type="match status" value="1"/>
</dbReference>